<feature type="domain" description="Reverse transcriptase" evidence="2">
    <location>
        <begin position="148"/>
        <end position="315"/>
    </location>
</feature>
<dbReference type="Ensembl" id="ENSPANT00000063091.1">
    <property type="protein sequence ID" value="ENSPANP00000058270.1"/>
    <property type="gene ID" value="ENSPANG00000038086.1"/>
</dbReference>
<dbReference type="InterPro" id="IPR043502">
    <property type="entry name" value="DNA/RNA_pol_sf"/>
</dbReference>
<keyword evidence="4" id="KW-1185">Reference proteome</keyword>
<dbReference type="GeneTree" id="ENSGT00940000153064"/>
<protein>
    <recommendedName>
        <fullName evidence="1">RNA-directed DNA polymerase</fullName>
        <ecNumber evidence="1">2.7.7.49</ecNumber>
    </recommendedName>
</protein>
<evidence type="ECO:0000259" key="2">
    <source>
        <dbReference type="PROSITE" id="PS50878"/>
    </source>
</evidence>
<dbReference type="Proteomes" id="UP000028761">
    <property type="component" value="Chromosome 5"/>
</dbReference>
<dbReference type="OMA" id="WEFLLEC"/>
<dbReference type="PANTHER" id="PTHR19446">
    <property type="entry name" value="REVERSE TRANSCRIPTASES"/>
    <property type="match status" value="1"/>
</dbReference>
<dbReference type="EC" id="2.7.7.49" evidence="1"/>
<evidence type="ECO:0000256" key="1">
    <source>
        <dbReference type="ARBA" id="ARBA00012493"/>
    </source>
</evidence>
<evidence type="ECO:0000313" key="3">
    <source>
        <dbReference type="Ensembl" id="ENSPANP00000058270.1"/>
    </source>
</evidence>
<dbReference type="InterPro" id="IPR000477">
    <property type="entry name" value="RT_dom"/>
</dbReference>
<sequence length="315" mass="36568">RHIKSFKKINESGSWFFGTINKIDGLLVRLKKKKREKNQIDTIKNEKGDITTKPTEIQSTIKEYYKQLYTNKLKNLEEVGKFLDTYTLPRLNQEEAESLNRPKTGSEIEAIINSLPTKQSPGPDGFTAKFYQRYKEELVPFLLKLFQSIEKEGILPNSFYEASIILIPQPGRDTTKKENFRQISLMNMNAKIPNKTLANRIQQHIKKLMHHDQVGFIPGMQTWLNIHKSINVIHHINRSNDKNHMIISIDAEKAFDKIQQIFMLKTLNKLGIDGMYLKIIRVIYDKPTANIILNVQKWDAFPLKTGTRQVHPLSP</sequence>
<accession>A0A8I5NV66</accession>
<dbReference type="Pfam" id="PF00078">
    <property type="entry name" value="RVT_1"/>
    <property type="match status" value="1"/>
</dbReference>
<dbReference type="GO" id="GO:0003964">
    <property type="term" value="F:RNA-directed DNA polymerase activity"/>
    <property type="evidence" value="ECO:0007669"/>
    <property type="project" value="UniProtKB-EC"/>
</dbReference>
<dbReference type="PROSITE" id="PS50878">
    <property type="entry name" value="RT_POL"/>
    <property type="match status" value="1"/>
</dbReference>
<organism evidence="3 4">
    <name type="scientific">Papio anubis</name>
    <name type="common">Olive baboon</name>
    <dbReference type="NCBI Taxonomy" id="9555"/>
    <lineage>
        <taxon>Eukaryota</taxon>
        <taxon>Metazoa</taxon>
        <taxon>Chordata</taxon>
        <taxon>Craniata</taxon>
        <taxon>Vertebrata</taxon>
        <taxon>Euteleostomi</taxon>
        <taxon>Mammalia</taxon>
        <taxon>Eutheria</taxon>
        <taxon>Euarchontoglires</taxon>
        <taxon>Primates</taxon>
        <taxon>Haplorrhini</taxon>
        <taxon>Catarrhini</taxon>
        <taxon>Cercopithecidae</taxon>
        <taxon>Cercopithecinae</taxon>
        <taxon>Papio</taxon>
    </lineage>
</organism>
<name>A0A8I5NV66_PAPAN</name>
<proteinExistence type="predicted"/>
<reference evidence="3" key="2">
    <citation type="submission" date="2025-08" db="UniProtKB">
        <authorList>
            <consortium name="Ensembl"/>
        </authorList>
    </citation>
    <scope>IDENTIFICATION</scope>
</reference>
<dbReference type="SUPFAM" id="SSF56672">
    <property type="entry name" value="DNA/RNA polymerases"/>
    <property type="match status" value="1"/>
</dbReference>
<reference evidence="3" key="3">
    <citation type="submission" date="2025-09" db="UniProtKB">
        <authorList>
            <consortium name="Ensembl"/>
        </authorList>
    </citation>
    <scope>IDENTIFICATION</scope>
</reference>
<reference evidence="3 4" key="1">
    <citation type="submission" date="2012-03" db="EMBL/GenBank/DDBJ databases">
        <title>Whole Genome Assembly of Papio anubis.</title>
        <authorList>
            <person name="Liu Y.L."/>
            <person name="Abraham K.A."/>
            <person name="Akbar H.A."/>
            <person name="Ali S.A."/>
            <person name="Anosike U.A."/>
            <person name="Aqrawi P.A."/>
            <person name="Arias F.A."/>
            <person name="Attaway T.A."/>
            <person name="Awwad R.A."/>
            <person name="Babu C.B."/>
            <person name="Bandaranaike D.B."/>
            <person name="Battles P.B."/>
            <person name="Bell A.B."/>
            <person name="Beltran B.B."/>
            <person name="Berhane-Mersha D.B."/>
            <person name="Bess C.B."/>
            <person name="Bickham C.B."/>
            <person name="Bolden T.B."/>
            <person name="Carter K.C."/>
            <person name="Chau D.C."/>
            <person name="Chavez A.C."/>
            <person name="Clerc-Blankenburg K.C."/>
            <person name="Coyle M.C."/>
            <person name="Dao M.D."/>
            <person name="Davila M.L.D."/>
            <person name="Davy-Carroll L.D."/>
            <person name="Denson S.D."/>
            <person name="Dinh H.D."/>
            <person name="Fernandez S.F."/>
            <person name="Fernando P.F."/>
            <person name="Forbes L.F."/>
            <person name="Francis C.F."/>
            <person name="Francisco L.F."/>
            <person name="Fu Q.F."/>
            <person name="Garcia-Iii R.G."/>
            <person name="Garrett T.G."/>
            <person name="Gross S.G."/>
            <person name="Gubbala S.G."/>
            <person name="Hirani K.H."/>
            <person name="Hogues M.H."/>
            <person name="Hollins B.H."/>
            <person name="Jackson L.J."/>
            <person name="Javaid M.J."/>
            <person name="Jhangiani S.J."/>
            <person name="Johnson A.J."/>
            <person name="Johnson B.J."/>
            <person name="Jones J.J."/>
            <person name="Joshi V.J."/>
            <person name="Kalu J.K."/>
            <person name="Khan N.K."/>
            <person name="Korchina V.K."/>
            <person name="Kovar C.K."/>
            <person name="Lago L.L."/>
            <person name="Lara F.L."/>
            <person name="Le T.-K.L."/>
            <person name="Lee S.L."/>
            <person name="Legall-Iii F.L."/>
            <person name="Lemon S.L."/>
            <person name="Liu J.L."/>
            <person name="Liu Y.-S.L."/>
            <person name="Liyanage D.L."/>
            <person name="Lopez J.L."/>
            <person name="Lorensuhewa L.L."/>
            <person name="Mata R.M."/>
            <person name="Mathew T.M."/>
            <person name="Mercado C.M."/>
            <person name="Mercado I.M."/>
            <person name="Morales K.M."/>
            <person name="Morgan M.M."/>
            <person name="Munidasa M.M."/>
            <person name="Ngo D.N."/>
            <person name="Nguyen L.N."/>
            <person name="Nguyen T.N."/>
            <person name="Nguyen N.N."/>
            <person name="Obregon M.O."/>
            <person name="Okwuonu G.O."/>
            <person name="Ongeri F.O."/>
            <person name="Onwere C.O."/>
            <person name="Osifeso I.O."/>
            <person name="Parra A.P."/>
            <person name="Patil S.P."/>
            <person name="Perez A.P."/>
            <person name="Perez Y.P."/>
            <person name="Pham C.P."/>
            <person name="Pu L.-L.P."/>
            <person name="Puazo M.P."/>
            <person name="Quiroz J.Q."/>
            <person name="Rouhana J.R."/>
            <person name="Ruiz M.R."/>
            <person name="Ruiz S.-J.R."/>
            <person name="Saada N.S."/>
            <person name="Santibanez J.S."/>
            <person name="Scheel M.S."/>
            <person name="Schneider B.S."/>
            <person name="Simmons D.S."/>
            <person name="Sisson I.S."/>
            <person name="Tang L.-Y.T."/>
            <person name="Thornton R.T."/>
            <person name="Tisius J.T."/>
            <person name="Toledanes G.T."/>
            <person name="Trejos Z.T."/>
            <person name="Usmani K.U."/>
            <person name="Varghese R.V."/>
            <person name="Vattathil S.V."/>
            <person name="Vee V.V."/>
            <person name="Walker D.W."/>
            <person name="Weissenberger G.W."/>
            <person name="White C.W."/>
            <person name="Williams A.W."/>
            <person name="Woodworth J.W."/>
            <person name="Wright R.W."/>
            <person name="Zhu Y.Z."/>
            <person name="Han Y.H."/>
            <person name="Newsham I.N."/>
            <person name="Nazareth L.N."/>
            <person name="Worley K.W."/>
            <person name="Muzny D.M."/>
            <person name="Rogers J.R."/>
            <person name="Gibbs R.G."/>
        </authorList>
    </citation>
    <scope>NUCLEOTIDE SEQUENCE [LARGE SCALE GENOMIC DNA]</scope>
</reference>
<evidence type="ECO:0000313" key="4">
    <source>
        <dbReference type="Proteomes" id="UP000028761"/>
    </source>
</evidence>
<dbReference type="AlphaFoldDB" id="A0A8I5NV66"/>